<dbReference type="GeneID" id="95984306"/>
<dbReference type="InterPro" id="IPR036047">
    <property type="entry name" value="F-box-like_dom_sf"/>
</dbReference>
<evidence type="ECO:0008006" key="3">
    <source>
        <dbReference type="Google" id="ProtNLM"/>
    </source>
</evidence>
<gene>
    <name evidence="1" type="ORF">Q8F55_003263</name>
</gene>
<sequence>MAVSVDDITDDVLLAVLSTCDLGDRQRLRATCRRLKALHDDSDTLRYELELVAAGLKESPPLVPEAVFRPDPKTSRTGDVMVCHAGAPHTYVYYPKKPAESMAAVWAPWQEHRGDITVPAMPIAGRATLSVKEKRERLKALQERWMMLMPAVTRTIRYDGVFNPNWMVFNAAVMLQTTGFQGHPDRPNTMFPGMLMPFPSATNPDLHTPYLSGKRYQVFADSMGSPVNSRGRCAMDPAQNLLVFPMYDPGSRTVQNGVSAWRPASYKLALFSMLSPSPHPRAAKDHLTWPLLPRWLMKIDGLYGVIDGSEAPLACELGDVRIFGTTVAASIKLSRPQGGYYTPVLCMWNWVTGELLAEIVGHHSQTSAESFELLGERTVLIVSSNLFDGHAAAAESVPMCFTIWTIPENEPLGKDPHPGVCLVQLEMPRLKEVCYETWITPLRQGAATRAVGGSPFAPDDARGLIRVSFRARNQYNCYILRETLLAMAREGEERVRGPFRVALTAEALSSHSNPDCKVPACTCTGTSGGFRCGAPVDPWEAEDEHGRTYSATDDNLVLRRYAWAEWGPTCSRMTYTDEGPNSGPGRILRKYATAGYRDVLIGSAGGNPSIEVRDFSPALVARVTAGKVDLPPGVTAEVSAFGELSADHVWVDDVFTSLPYVSIKRDLPVFPFMALEGGPVLVQVVADEQRLCYGAHQKLEGVDGAGAAVYKTELMVLCM</sequence>
<keyword evidence="2" id="KW-1185">Reference proteome</keyword>
<organism evidence="1 2">
    <name type="scientific">Vanrija albida</name>
    <dbReference type="NCBI Taxonomy" id="181172"/>
    <lineage>
        <taxon>Eukaryota</taxon>
        <taxon>Fungi</taxon>
        <taxon>Dikarya</taxon>
        <taxon>Basidiomycota</taxon>
        <taxon>Agaricomycotina</taxon>
        <taxon>Tremellomycetes</taxon>
        <taxon>Trichosporonales</taxon>
        <taxon>Trichosporonaceae</taxon>
        <taxon>Vanrija</taxon>
    </lineage>
</organism>
<accession>A0ABR3QCM1</accession>
<proteinExistence type="predicted"/>
<dbReference type="RefSeq" id="XP_069212196.1">
    <property type="nucleotide sequence ID" value="XM_069351810.1"/>
</dbReference>
<reference evidence="1 2" key="1">
    <citation type="submission" date="2023-08" db="EMBL/GenBank/DDBJ databases">
        <title>Annotated Genome Sequence of Vanrija albida AlHP1.</title>
        <authorList>
            <person name="Herzog R."/>
        </authorList>
    </citation>
    <scope>NUCLEOTIDE SEQUENCE [LARGE SCALE GENOMIC DNA]</scope>
    <source>
        <strain evidence="1 2">AlHP1</strain>
    </source>
</reference>
<protein>
    <recommendedName>
        <fullName evidence="3">F-box domain-containing protein</fullName>
    </recommendedName>
</protein>
<evidence type="ECO:0000313" key="1">
    <source>
        <dbReference type="EMBL" id="KAL1412252.1"/>
    </source>
</evidence>
<evidence type="ECO:0000313" key="2">
    <source>
        <dbReference type="Proteomes" id="UP001565368"/>
    </source>
</evidence>
<dbReference type="EMBL" id="JBBXJM010000002">
    <property type="protein sequence ID" value="KAL1412252.1"/>
    <property type="molecule type" value="Genomic_DNA"/>
</dbReference>
<comment type="caution">
    <text evidence="1">The sequence shown here is derived from an EMBL/GenBank/DDBJ whole genome shotgun (WGS) entry which is preliminary data.</text>
</comment>
<dbReference type="Proteomes" id="UP001565368">
    <property type="component" value="Unassembled WGS sequence"/>
</dbReference>
<dbReference type="SUPFAM" id="SSF81383">
    <property type="entry name" value="F-box domain"/>
    <property type="match status" value="1"/>
</dbReference>
<name>A0ABR3QCM1_9TREE</name>